<dbReference type="EMBL" id="JANIEX010000062">
    <property type="protein sequence ID" value="KAJ3574616.1"/>
    <property type="molecule type" value="Genomic_DNA"/>
</dbReference>
<evidence type="ECO:0000313" key="11">
    <source>
        <dbReference type="Proteomes" id="UP001213000"/>
    </source>
</evidence>
<dbReference type="InterPro" id="IPR051575">
    <property type="entry name" value="Myb-like_DNA-bd"/>
</dbReference>
<keyword evidence="5" id="KW-0479">Metal-binding</keyword>
<dbReference type="SMART" id="SM00717">
    <property type="entry name" value="SANT"/>
    <property type="match status" value="3"/>
</dbReference>
<gene>
    <name evidence="10" type="ORF">NP233_g1650</name>
</gene>
<proteinExistence type="predicted"/>
<feature type="region of interest" description="Disordered" evidence="6">
    <location>
        <begin position="649"/>
        <end position="681"/>
    </location>
</feature>
<feature type="compositionally biased region" description="Polar residues" evidence="6">
    <location>
        <begin position="457"/>
        <end position="468"/>
    </location>
</feature>
<evidence type="ECO:0000259" key="9">
    <source>
        <dbReference type="PROSITE" id="PS51294"/>
    </source>
</evidence>
<dbReference type="PANTHER" id="PTHR46621:SF1">
    <property type="entry name" value="SNRNA-ACTIVATING PROTEIN COMPLEX SUBUNIT 4"/>
    <property type="match status" value="1"/>
</dbReference>
<dbReference type="InterPro" id="IPR013087">
    <property type="entry name" value="Znf_C2H2_type"/>
</dbReference>
<keyword evidence="3" id="KW-0804">Transcription</keyword>
<dbReference type="GO" id="GO:0008270">
    <property type="term" value="F:zinc ion binding"/>
    <property type="evidence" value="ECO:0007669"/>
    <property type="project" value="UniProtKB-KW"/>
</dbReference>
<feature type="compositionally biased region" description="Polar residues" evidence="6">
    <location>
        <begin position="210"/>
        <end position="222"/>
    </location>
</feature>
<evidence type="ECO:0000256" key="5">
    <source>
        <dbReference type="PROSITE-ProRule" id="PRU00042"/>
    </source>
</evidence>
<feature type="compositionally biased region" description="Basic residues" evidence="6">
    <location>
        <begin position="668"/>
        <end position="681"/>
    </location>
</feature>
<organism evidence="10 11">
    <name type="scientific">Leucocoprinus birnbaumii</name>
    <dbReference type="NCBI Taxonomy" id="56174"/>
    <lineage>
        <taxon>Eukaryota</taxon>
        <taxon>Fungi</taxon>
        <taxon>Dikarya</taxon>
        <taxon>Basidiomycota</taxon>
        <taxon>Agaricomycotina</taxon>
        <taxon>Agaricomycetes</taxon>
        <taxon>Agaricomycetidae</taxon>
        <taxon>Agaricales</taxon>
        <taxon>Agaricineae</taxon>
        <taxon>Agaricaceae</taxon>
        <taxon>Leucocoprinus</taxon>
    </lineage>
</organism>
<dbReference type="AlphaFoldDB" id="A0AAD5W269"/>
<evidence type="ECO:0000256" key="6">
    <source>
        <dbReference type="SAM" id="MobiDB-lite"/>
    </source>
</evidence>
<dbReference type="GO" id="GO:0001006">
    <property type="term" value="F:RNA polymerase III type 3 promoter sequence-specific DNA binding"/>
    <property type="evidence" value="ECO:0007669"/>
    <property type="project" value="TreeGrafter"/>
</dbReference>
<evidence type="ECO:0000313" key="10">
    <source>
        <dbReference type="EMBL" id="KAJ3574616.1"/>
    </source>
</evidence>
<feature type="domain" description="HTH myb-type" evidence="9">
    <location>
        <begin position="1"/>
        <end position="50"/>
    </location>
</feature>
<feature type="domain" description="Myb-like" evidence="7">
    <location>
        <begin position="106"/>
        <end position="155"/>
    </location>
</feature>
<feature type="domain" description="Myb-like" evidence="7">
    <location>
        <begin position="9"/>
        <end position="54"/>
    </location>
</feature>
<evidence type="ECO:0000256" key="2">
    <source>
        <dbReference type="ARBA" id="ARBA00023125"/>
    </source>
</evidence>
<dbReference type="PANTHER" id="PTHR46621">
    <property type="entry name" value="SNRNA-ACTIVATING PROTEIN COMPLEX SUBUNIT 4"/>
    <property type="match status" value="1"/>
</dbReference>
<evidence type="ECO:0000259" key="8">
    <source>
        <dbReference type="PROSITE" id="PS50157"/>
    </source>
</evidence>
<evidence type="ECO:0000259" key="7">
    <source>
        <dbReference type="PROSITE" id="PS50090"/>
    </source>
</evidence>
<feature type="domain" description="HTH myb-type" evidence="9">
    <location>
        <begin position="110"/>
        <end position="159"/>
    </location>
</feature>
<dbReference type="PROSITE" id="PS00028">
    <property type="entry name" value="ZINC_FINGER_C2H2_1"/>
    <property type="match status" value="1"/>
</dbReference>
<comment type="caution">
    <text evidence="10">The sequence shown here is derived from an EMBL/GenBank/DDBJ whole genome shotgun (WGS) entry which is preliminary data.</text>
</comment>
<dbReference type="GO" id="GO:0000978">
    <property type="term" value="F:RNA polymerase II cis-regulatory region sequence-specific DNA binding"/>
    <property type="evidence" value="ECO:0007669"/>
    <property type="project" value="TreeGrafter"/>
</dbReference>
<accession>A0AAD5W269</accession>
<dbReference type="GO" id="GO:0042795">
    <property type="term" value="P:snRNA transcription by RNA polymerase II"/>
    <property type="evidence" value="ECO:0007669"/>
    <property type="project" value="TreeGrafter"/>
</dbReference>
<name>A0AAD5W269_9AGAR</name>
<dbReference type="InterPro" id="IPR017930">
    <property type="entry name" value="Myb_dom"/>
</dbReference>
<evidence type="ECO:0000256" key="4">
    <source>
        <dbReference type="ARBA" id="ARBA00023242"/>
    </source>
</evidence>
<sequence length="681" mass="75007">MAERNVGRPWTEHEDQLLKDAVAKHGDHDNWKNIALCIPGRTNKACRKRWLHSLSPNVKKTAWTPEEDKLLLDLYEVHGTKWSTIARSIPGRTDDACSKRYREALDPSLKKDDWTAEEDSKLLEVFGRIGGKWGQIGQEMQRSGLGCRNRWRLLERKKAAALRANSQMAISNSGANNASSSSSSSPSINLPANAALSPSDPIQPLPSPVMRSQSTEPAQSQPDPGFDLWPPYFPPESYPIPGSSLSPTHSFRIPTPEIVSVSPHVAPFQFSSSSLSTALSAPPQLHRPLPPVSNELPLMEAHPDPLSTENALNLDQNDDYDNPMSLDDPPVSITGETITDHFPSSLLPVAFTSSPLLQPPISFNVQHPSMPISPISYPNDIPGHFEPSHELWKSPFSDFLAPLFEHSPQSNSDNTLLADPGFEDMSSAASTPFSIAPSVSPISSPNVSSPVELPGNEQATASTGSLLFSTPREPARPHIPPSRSRRPTITTKKLLKPGTPMRLSSSLPLTADPSIKPYACGTDTCWPRDATTSQSCFATSKELFDHNKNEHSDEPYTEKPFRCALAGCGKSWKSINGLQYHLQISTAHFRTALSTRFSNQSLNEENGSGTDPEPDDNERDYVCPEPDCFKAYKHSSGLRYHMKHGHPQNLPAQLAEVPPALARQIPTKTRRMRRKARSEEL</sequence>
<dbReference type="Pfam" id="PF00249">
    <property type="entry name" value="Myb_DNA-binding"/>
    <property type="match status" value="1"/>
</dbReference>
<keyword evidence="2" id="KW-0238">DNA-binding</keyword>
<feature type="region of interest" description="Disordered" evidence="6">
    <location>
        <begin position="439"/>
        <end position="486"/>
    </location>
</feature>
<keyword evidence="1" id="KW-0805">Transcription regulation</keyword>
<feature type="compositionally biased region" description="Low complexity" evidence="6">
    <location>
        <begin position="439"/>
        <end position="451"/>
    </location>
</feature>
<dbReference type="PROSITE" id="PS50090">
    <property type="entry name" value="MYB_LIKE"/>
    <property type="match status" value="3"/>
</dbReference>
<feature type="compositionally biased region" description="Low complexity" evidence="6">
    <location>
        <begin position="171"/>
        <end position="195"/>
    </location>
</feature>
<dbReference type="InterPro" id="IPR009057">
    <property type="entry name" value="Homeodomain-like_sf"/>
</dbReference>
<feature type="region of interest" description="Disordered" evidence="6">
    <location>
        <begin position="171"/>
        <end position="233"/>
    </location>
</feature>
<feature type="compositionally biased region" description="Polar residues" evidence="6">
    <location>
        <begin position="598"/>
        <end position="609"/>
    </location>
</feature>
<feature type="region of interest" description="Disordered" evidence="6">
    <location>
        <begin position="598"/>
        <end position="620"/>
    </location>
</feature>
<dbReference type="PROSITE" id="PS50157">
    <property type="entry name" value="ZINC_FINGER_C2H2_2"/>
    <property type="match status" value="1"/>
</dbReference>
<dbReference type="CDD" id="cd00167">
    <property type="entry name" value="SANT"/>
    <property type="match status" value="2"/>
</dbReference>
<evidence type="ECO:0000256" key="3">
    <source>
        <dbReference type="ARBA" id="ARBA00023163"/>
    </source>
</evidence>
<dbReference type="Pfam" id="PF13921">
    <property type="entry name" value="Myb_DNA-bind_6"/>
    <property type="match status" value="1"/>
</dbReference>
<feature type="domain" description="Myb-like" evidence="7">
    <location>
        <begin position="55"/>
        <end position="105"/>
    </location>
</feature>
<evidence type="ECO:0000256" key="1">
    <source>
        <dbReference type="ARBA" id="ARBA00023015"/>
    </source>
</evidence>
<keyword evidence="4" id="KW-0539">Nucleus</keyword>
<dbReference type="Gene3D" id="3.30.160.60">
    <property type="entry name" value="Classic Zinc Finger"/>
    <property type="match status" value="1"/>
</dbReference>
<dbReference type="PROSITE" id="PS51294">
    <property type="entry name" value="HTH_MYB"/>
    <property type="match status" value="3"/>
</dbReference>
<dbReference type="GO" id="GO:0019185">
    <property type="term" value="C:snRNA-activating protein complex"/>
    <property type="evidence" value="ECO:0007669"/>
    <property type="project" value="TreeGrafter"/>
</dbReference>
<reference evidence="10" key="1">
    <citation type="submission" date="2022-07" db="EMBL/GenBank/DDBJ databases">
        <title>Genome Sequence of Leucocoprinus birnbaumii.</title>
        <authorList>
            <person name="Buettner E."/>
        </authorList>
    </citation>
    <scope>NUCLEOTIDE SEQUENCE</scope>
    <source>
        <strain evidence="10">VT141</strain>
    </source>
</reference>
<dbReference type="Proteomes" id="UP001213000">
    <property type="component" value="Unassembled WGS sequence"/>
</dbReference>
<dbReference type="Gene3D" id="1.10.10.60">
    <property type="entry name" value="Homeodomain-like"/>
    <property type="match status" value="3"/>
</dbReference>
<feature type="domain" description="C2H2-type" evidence="8">
    <location>
        <begin position="621"/>
        <end position="651"/>
    </location>
</feature>
<protein>
    <submittedName>
        <fullName evidence="10">Uncharacterized protein</fullName>
    </submittedName>
</protein>
<dbReference type="SUPFAM" id="SSF46689">
    <property type="entry name" value="Homeodomain-like"/>
    <property type="match status" value="2"/>
</dbReference>
<dbReference type="InterPro" id="IPR001005">
    <property type="entry name" value="SANT/Myb"/>
</dbReference>
<dbReference type="SMART" id="SM00355">
    <property type="entry name" value="ZnF_C2H2"/>
    <property type="match status" value="3"/>
</dbReference>
<keyword evidence="5" id="KW-0863">Zinc-finger</keyword>
<keyword evidence="5" id="KW-0862">Zinc</keyword>
<feature type="domain" description="HTH myb-type" evidence="9">
    <location>
        <begin position="55"/>
        <end position="109"/>
    </location>
</feature>
<keyword evidence="11" id="KW-1185">Reference proteome</keyword>
<dbReference type="GO" id="GO:0042796">
    <property type="term" value="P:snRNA transcription by RNA polymerase III"/>
    <property type="evidence" value="ECO:0007669"/>
    <property type="project" value="TreeGrafter"/>
</dbReference>